<dbReference type="InterPro" id="IPR000242">
    <property type="entry name" value="PTP_cat"/>
</dbReference>
<dbReference type="PROSITE" id="PS50055">
    <property type="entry name" value="TYR_PHOSPHATASE_PTP"/>
    <property type="match status" value="1"/>
</dbReference>
<keyword evidence="4" id="KW-1185">Reference proteome</keyword>
<feature type="region of interest" description="Disordered" evidence="1">
    <location>
        <begin position="24"/>
        <end position="54"/>
    </location>
</feature>
<dbReference type="InterPro" id="IPR016130">
    <property type="entry name" value="Tyr_Pase_AS"/>
</dbReference>
<dbReference type="WBParaSite" id="PTRK_0001298800.1">
    <property type="protein sequence ID" value="PTRK_0001298800.1"/>
    <property type="gene ID" value="PTRK_0001298800"/>
</dbReference>
<dbReference type="InterPro" id="IPR000387">
    <property type="entry name" value="Tyr_Pase_dom"/>
</dbReference>
<dbReference type="InterPro" id="IPR003595">
    <property type="entry name" value="Tyr_Pase_cat"/>
</dbReference>
<dbReference type="PROSITE" id="PS00383">
    <property type="entry name" value="TYR_PHOSPHATASE_1"/>
    <property type="match status" value="1"/>
</dbReference>
<feature type="domain" description="Tyrosine specific protein phosphatases" evidence="3">
    <location>
        <begin position="302"/>
        <end position="373"/>
    </location>
</feature>
<evidence type="ECO:0000256" key="1">
    <source>
        <dbReference type="SAM" id="MobiDB-lite"/>
    </source>
</evidence>
<name>A0A0N4ZWF7_PARTI</name>
<feature type="domain" description="Tyrosine-protein phosphatase" evidence="2">
    <location>
        <begin position="122"/>
        <end position="382"/>
    </location>
</feature>
<dbReference type="AlphaFoldDB" id="A0A0N4ZWF7"/>
<evidence type="ECO:0000313" key="5">
    <source>
        <dbReference type="WBParaSite" id="PTRK_0001298800.1"/>
    </source>
</evidence>
<sequence>MSFNKNKCNRNCCSEEIVEESHVTRNFVKPPTSDTECSDTSTSGKKKENASKDHRIHSVEVPLPDHGGKSKLKKNIKSVIVEKPYEVPTKSKKRPMYVINNFSVPRVLKFCKKTVSKDFGELINEFYDLKYFVPHNLECESFLNIDNRLKNRYDSIKCIEWSRVKLNSVPENPHGYIHANFVSTKNLQSKFILTQGPKDGTLEDFYHMVWQEDCAVIIMLCNYIETNISKCNRYVPPVNTVITFKDLSVMCIKGPSVSVFSDDDSILETILCLTLDGKKKYVTHYQHIAWTDFSVPTTSNIRMVLELLNHIRTCHHGTIIHCSAGVGRSGTLMAIEMLLCELICGGELCSAKRVVQQLRKQRGHSVQTASQYIFIHRVIIEYALINKWMTYKDVKNFCESYDKFILSEKIKKEEARNERLVTLNL</sequence>
<evidence type="ECO:0008006" key="6">
    <source>
        <dbReference type="Google" id="ProtNLM"/>
    </source>
</evidence>
<dbReference type="InterPro" id="IPR052782">
    <property type="entry name" value="Oocyte-zygote_transition_reg"/>
</dbReference>
<dbReference type="Proteomes" id="UP000038045">
    <property type="component" value="Unplaced"/>
</dbReference>
<dbReference type="CDD" id="cd00047">
    <property type="entry name" value="PTPc"/>
    <property type="match status" value="1"/>
</dbReference>
<evidence type="ECO:0000259" key="2">
    <source>
        <dbReference type="PROSITE" id="PS50055"/>
    </source>
</evidence>
<proteinExistence type="predicted"/>
<dbReference type="SUPFAM" id="SSF52799">
    <property type="entry name" value="(Phosphotyrosine protein) phosphatases II"/>
    <property type="match status" value="1"/>
</dbReference>
<evidence type="ECO:0000259" key="3">
    <source>
        <dbReference type="PROSITE" id="PS50056"/>
    </source>
</evidence>
<dbReference type="PANTHER" id="PTHR46163">
    <property type="entry name" value="TYROSINE-PROTEIN PHOSPHATASE-RELATED"/>
    <property type="match status" value="1"/>
</dbReference>
<dbReference type="Pfam" id="PF00102">
    <property type="entry name" value="Y_phosphatase"/>
    <property type="match status" value="1"/>
</dbReference>
<dbReference type="STRING" id="131310.A0A0N4ZWF7"/>
<feature type="compositionally biased region" description="Low complexity" evidence="1">
    <location>
        <begin position="32"/>
        <end position="43"/>
    </location>
</feature>
<dbReference type="SMART" id="SM00404">
    <property type="entry name" value="PTPc_motif"/>
    <property type="match status" value="1"/>
</dbReference>
<evidence type="ECO:0000313" key="4">
    <source>
        <dbReference type="Proteomes" id="UP000038045"/>
    </source>
</evidence>
<protein>
    <recommendedName>
        <fullName evidence="6">Tyrosine-protein phosphatase domain-containing protein</fullName>
    </recommendedName>
</protein>
<dbReference type="SMART" id="SM00194">
    <property type="entry name" value="PTPc"/>
    <property type="match status" value="1"/>
</dbReference>
<dbReference type="InterPro" id="IPR029021">
    <property type="entry name" value="Prot-tyrosine_phosphatase-like"/>
</dbReference>
<organism evidence="4 5">
    <name type="scientific">Parastrongyloides trichosuri</name>
    <name type="common">Possum-specific nematode worm</name>
    <dbReference type="NCBI Taxonomy" id="131310"/>
    <lineage>
        <taxon>Eukaryota</taxon>
        <taxon>Metazoa</taxon>
        <taxon>Ecdysozoa</taxon>
        <taxon>Nematoda</taxon>
        <taxon>Chromadorea</taxon>
        <taxon>Rhabditida</taxon>
        <taxon>Tylenchina</taxon>
        <taxon>Panagrolaimomorpha</taxon>
        <taxon>Strongyloidoidea</taxon>
        <taxon>Strongyloididae</taxon>
        <taxon>Parastrongyloides</taxon>
    </lineage>
</organism>
<dbReference type="GO" id="GO:0004725">
    <property type="term" value="F:protein tyrosine phosphatase activity"/>
    <property type="evidence" value="ECO:0007669"/>
    <property type="project" value="InterPro"/>
</dbReference>
<feature type="compositionally biased region" description="Basic and acidic residues" evidence="1">
    <location>
        <begin position="45"/>
        <end position="54"/>
    </location>
</feature>
<accession>A0A0N4ZWF7</accession>
<dbReference type="Gene3D" id="3.90.190.10">
    <property type="entry name" value="Protein tyrosine phosphatase superfamily"/>
    <property type="match status" value="1"/>
</dbReference>
<reference evidence="5" key="1">
    <citation type="submission" date="2017-02" db="UniProtKB">
        <authorList>
            <consortium name="WormBaseParasite"/>
        </authorList>
    </citation>
    <scope>IDENTIFICATION</scope>
</reference>
<dbReference type="PRINTS" id="PR00700">
    <property type="entry name" value="PRTYPHPHTASE"/>
</dbReference>
<dbReference type="PROSITE" id="PS50056">
    <property type="entry name" value="TYR_PHOSPHATASE_2"/>
    <property type="match status" value="1"/>
</dbReference>